<keyword evidence="1 6" id="KW-0245">EGF-like domain</keyword>
<dbReference type="PROSITE" id="PS00010">
    <property type="entry name" value="ASX_HYDROXYL"/>
    <property type="match status" value="1"/>
</dbReference>
<dbReference type="SUPFAM" id="SSF57196">
    <property type="entry name" value="EGF/Laminin"/>
    <property type="match status" value="2"/>
</dbReference>
<keyword evidence="9" id="KW-1185">Reference proteome</keyword>
<dbReference type="InterPro" id="IPR001881">
    <property type="entry name" value="EGF-like_Ca-bd_dom"/>
</dbReference>
<dbReference type="FunFam" id="2.10.25.10:FF:000472">
    <property type="entry name" value="Uncharacterized protein, isoform A"/>
    <property type="match status" value="1"/>
</dbReference>
<dbReference type="PROSITE" id="PS01186">
    <property type="entry name" value="EGF_2"/>
    <property type="match status" value="1"/>
</dbReference>
<dbReference type="Pfam" id="PF00008">
    <property type="entry name" value="EGF"/>
    <property type="match status" value="1"/>
</dbReference>
<comment type="caution">
    <text evidence="8">The sequence shown here is derived from an EMBL/GenBank/DDBJ whole genome shotgun (WGS) entry which is preliminary data.</text>
</comment>
<dbReference type="GO" id="GO:0005509">
    <property type="term" value="F:calcium ion binding"/>
    <property type="evidence" value="ECO:0007669"/>
    <property type="project" value="InterPro"/>
</dbReference>
<evidence type="ECO:0000313" key="8">
    <source>
        <dbReference type="EMBL" id="CAH3108176.1"/>
    </source>
</evidence>
<comment type="caution">
    <text evidence="6">Lacks conserved residue(s) required for the propagation of feature annotation.</text>
</comment>
<dbReference type="PROSITE" id="PS52031">
    <property type="entry name" value="GG_LECTIN"/>
    <property type="match status" value="2"/>
</dbReference>
<protein>
    <recommendedName>
        <fullName evidence="7">EGF-like domain-containing protein</fullName>
    </recommendedName>
</protein>
<name>A0AAU9WFF1_9CNID</name>
<dbReference type="CDD" id="cd00054">
    <property type="entry name" value="EGF_CA"/>
    <property type="match status" value="2"/>
</dbReference>
<dbReference type="PROSITE" id="PS01187">
    <property type="entry name" value="EGF_CA"/>
    <property type="match status" value="1"/>
</dbReference>
<dbReference type="Gene3D" id="2.10.25.10">
    <property type="entry name" value="Laminin"/>
    <property type="match status" value="2"/>
</dbReference>
<feature type="non-terminal residue" evidence="8">
    <location>
        <position position="398"/>
    </location>
</feature>
<dbReference type="PRINTS" id="PR00010">
    <property type="entry name" value="EGFBLOOD"/>
</dbReference>
<dbReference type="Proteomes" id="UP001159428">
    <property type="component" value="Unassembled WGS sequence"/>
</dbReference>
<evidence type="ECO:0000313" key="9">
    <source>
        <dbReference type="Proteomes" id="UP001159428"/>
    </source>
</evidence>
<dbReference type="InterPro" id="IPR013032">
    <property type="entry name" value="EGF-like_CS"/>
</dbReference>
<dbReference type="InterPro" id="IPR018097">
    <property type="entry name" value="EGF_Ca-bd_CS"/>
</dbReference>
<evidence type="ECO:0000256" key="3">
    <source>
        <dbReference type="ARBA" id="ARBA00022737"/>
    </source>
</evidence>
<evidence type="ECO:0000256" key="6">
    <source>
        <dbReference type="PROSITE-ProRule" id="PRU00076"/>
    </source>
</evidence>
<gene>
    <name evidence="8" type="ORF">PMEA_00003181</name>
</gene>
<proteinExistence type="predicted"/>
<dbReference type="PROSITE" id="PS00022">
    <property type="entry name" value="EGF_1"/>
    <property type="match status" value="1"/>
</dbReference>
<dbReference type="InterPro" id="IPR000742">
    <property type="entry name" value="EGF"/>
</dbReference>
<evidence type="ECO:0000256" key="1">
    <source>
        <dbReference type="ARBA" id="ARBA00022536"/>
    </source>
</evidence>
<keyword evidence="5" id="KW-0325">Glycoprotein</keyword>
<dbReference type="Pfam" id="PF12661">
    <property type="entry name" value="hEGF"/>
    <property type="match status" value="1"/>
</dbReference>
<feature type="disulfide bond" evidence="6">
    <location>
        <begin position="63"/>
        <end position="72"/>
    </location>
</feature>
<evidence type="ECO:0000256" key="2">
    <source>
        <dbReference type="ARBA" id="ARBA00022729"/>
    </source>
</evidence>
<organism evidence="8 9">
    <name type="scientific">Pocillopora meandrina</name>
    <dbReference type="NCBI Taxonomy" id="46732"/>
    <lineage>
        <taxon>Eukaryota</taxon>
        <taxon>Metazoa</taxon>
        <taxon>Cnidaria</taxon>
        <taxon>Anthozoa</taxon>
        <taxon>Hexacorallia</taxon>
        <taxon>Scleractinia</taxon>
        <taxon>Astrocoeniina</taxon>
        <taxon>Pocilloporidae</taxon>
        <taxon>Pocillopora</taxon>
    </lineage>
</organism>
<reference evidence="8 9" key="1">
    <citation type="submission" date="2022-05" db="EMBL/GenBank/DDBJ databases">
        <authorList>
            <consortium name="Genoscope - CEA"/>
            <person name="William W."/>
        </authorList>
    </citation>
    <scope>NUCLEOTIDE SEQUENCE [LARGE SCALE GENOMIC DNA]</scope>
</reference>
<evidence type="ECO:0000256" key="5">
    <source>
        <dbReference type="ARBA" id="ARBA00023180"/>
    </source>
</evidence>
<feature type="domain" description="EGF-like" evidence="7">
    <location>
        <begin position="37"/>
        <end position="73"/>
    </location>
</feature>
<feature type="domain" description="EGF-like" evidence="7">
    <location>
        <begin position="1"/>
        <end position="35"/>
    </location>
</feature>
<dbReference type="SMART" id="SM00181">
    <property type="entry name" value="EGF"/>
    <property type="match status" value="2"/>
</dbReference>
<dbReference type="InterPro" id="IPR039477">
    <property type="entry name" value="ILEI/PANDER_dom"/>
</dbReference>
<dbReference type="EMBL" id="CALNXJ010000011">
    <property type="protein sequence ID" value="CAH3108176.1"/>
    <property type="molecule type" value="Genomic_DNA"/>
</dbReference>
<evidence type="ECO:0000259" key="7">
    <source>
        <dbReference type="PROSITE" id="PS50026"/>
    </source>
</evidence>
<keyword evidence="3" id="KW-0677">Repeat</keyword>
<keyword evidence="2" id="KW-0732">Signal</keyword>
<dbReference type="PANTHER" id="PTHR15535">
    <property type="entry name" value="TRANSMEMBRANE PROTEIN 2-RELATED"/>
    <property type="match status" value="1"/>
</dbReference>
<keyword evidence="4 6" id="KW-1015">Disulfide bond</keyword>
<accession>A0AAU9WFF1</accession>
<dbReference type="PROSITE" id="PS50026">
    <property type="entry name" value="EGF_3"/>
    <property type="match status" value="2"/>
</dbReference>
<dbReference type="SMART" id="SM00179">
    <property type="entry name" value="EGF_CA"/>
    <property type="match status" value="2"/>
</dbReference>
<evidence type="ECO:0000256" key="4">
    <source>
        <dbReference type="ARBA" id="ARBA00023157"/>
    </source>
</evidence>
<dbReference type="InterPro" id="IPR052252">
    <property type="entry name" value="CEMIP/CEMIP2"/>
</dbReference>
<sequence length="398" mass="42417">MSNPCQQGALFCRPLYSQDDYECVCKPGFTSRNCETDINECSSNPCLNGGTCTDQINRYICACPVWTEGVSCETVRVLDIHVRSEGCEDAGRADVCGKAYIKVDGTDHSPHSRGYNVVVVDGATGAVLGTRGFDTHEDSSAGNRLRDYLNGLHGHKIVLVAIQDEGSIHMSPAIDALKRLGATDPVQPDDRGSFAFAGYAGANKPQWITQRRADKGQGPSEIFPKIALSGGSSLFLVSVRVLDIHVRSEGCEDAGRAGVCGKAYIKVDGTDHSPHSRGYNVVVVDGATGEVLDTRGFDTHKNSSAGNGLKDYLNGLHGHKIVLVAIQDDGSQHMSPAIDALKRLGATDPIAPDHRGSFAFAGYAGTNKPQWITQRRADKGQGPSEIFPKIALSAGVFG</sequence>
<dbReference type="InterPro" id="IPR000152">
    <property type="entry name" value="EGF-type_Asp/Asn_hydroxyl_site"/>
</dbReference>
<feature type="disulfide bond" evidence="6">
    <location>
        <begin position="25"/>
        <end position="34"/>
    </location>
</feature>
<dbReference type="AlphaFoldDB" id="A0AAU9WFF1"/>
<dbReference type="Pfam" id="PF15711">
    <property type="entry name" value="ILEI"/>
    <property type="match status" value="2"/>
</dbReference>